<feature type="domain" description="AAA+ ATPase" evidence="10">
    <location>
        <begin position="34"/>
        <end position="202"/>
    </location>
</feature>
<evidence type="ECO:0000256" key="1">
    <source>
        <dbReference type="ARBA" id="ARBA00004496"/>
    </source>
</evidence>
<comment type="subcellular location">
    <subcellularLocation>
        <location evidence="1">Cytoplasm</location>
    </subcellularLocation>
    <subcellularLocation>
        <location evidence="8">Gas vesicle</location>
    </subcellularLocation>
</comment>
<dbReference type="EMBL" id="VLKI01000012">
    <property type="protein sequence ID" value="TWH84023.1"/>
    <property type="molecule type" value="Genomic_DNA"/>
</dbReference>
<dbReference type="InterPro" id="IPR011704">
    <property type="entry name" value="ATPase_dyneun-rel_AAA"/>
</dbReference>
<evidence type="ECO:0000313" key="11">
    <source>
        <dbReference type="EMBL" id="TWH84023.1"/>
    </source>
</evidence>
<protein>
    <submittedName>
        <fullName evidence="11">Gas vesicle protein GvpN</fullName>
    </submittedName>
</protein>
<evidence type="ECO:0000313" key="12">
    <source>
        <dbReference type="Proteomes" id="UP000318667"/>
    </source>
</evidence>
<dbReference type="RefSeq" id="WP_144543761.1">
    <property type="nucleotide sequence ID" value="NZ_CBCSDC010000022.1"/>
</dbReference>
<comment type="catalytic activity">
    <reaction evidence="9">
        <text>ATP + H2O = ADP + phosphate + H(+)</text>
        <dbReference type="Rhea" id="RHEA:13065"/>
        <dbReference type="ChEBI" id="CHEBI:15377"/>
        <dbReference type="ChEBI" id="CHEBI:15378"/>
        <dbReference type="ChEBI" id="CHEBI:30616"/>
        <dbReference type="ChEBI" id="CHEBI:43474"/>
        <dbReference type="ChEBI" id="CHEBI:456216"/>
    </reaction>
</comment>
<evidence type="ECO:0000256" key="3">
    <source>
        <dbReference type="ARBA" id="ARBA00022490"/>
    </source>
</evidence>
<dbReference type="InterPro" id="IPR003593">
    <property type="entry name" value="AAA+_ATPase"/>
</dbReference>
<dbReference type="GO" id="GO:0005524">
    <property type="term" value="F:ATP binding"/>
    <property type="evidence" value="ECO:0007669"/>
    <property type="project" value="UniProtKB-KW"/>
</dbReference>
<dbReference type="Proteomes" id="UP000318667">
    <property type="component" value="Unassembled WGS sequence"/>
</dbReference>
<evidence type="ECO:0000256" key="2">
    <source>
        <dbReference type="ARBA" id="ARBA00009417"/>
    </source>
</evidence>
<comment type="caution">
    <text evidence="11">The sequence shown here is derived from an EMBL/GenBank/DDBJ whole genome shotgun (WGS) entry which is preliminary data.</text>
</comment>
<keyword evidence="6" id="KW-0067">ATP-binding</keyword>
<evidence type="ECO:0000256" key="7">
    <source>
        <dbReference type="ARBA" id="ARBA00022987"/>
    </source>
</evidence>
<dbReference type="NCBIfam" id="TIGR02640">
    <property type="entry name" value="gas_vesic_GvpN"/>
    <property type="match status" value="1"/>
</dbReference>
<comment type="similarity">
    <text evidence="2">Belongs to the CbbQ/NirQ/NorQ/GpvN family.</text>
</comment>
<evidence type="ECO:0000259" key="10">
    <source>
        <dbReference type="SMART" id="SM00382"/>
    </source>
</evidence>
<dbReference type="GO" id="GO:0031411">
    <property type="term" value="C:gas vesicle"/>
    <property type="evidence" value="ECO:0007669"/>
    <property type="project" value="UniProtKB-SubCell"/>
</dbReference>
<dbReference type="CDD" id="cd00009">
    <property type="entry name" value="AAA"/>
    <property type="match status" value="1"/>
</dbReference>
<accession>A0A562JLV8</accession>
<dbReference type="GO" id="GO:0005737">
    <property type="term" value="C:cytoplasm"/>
    <property type="evidence" value="ECO:0007669"/>
    <property type="project" value="UniProtKB-SubCell"/>
</dbReference>
<dbReference type="InterPro" id="IPR013462">
    <property type="entry name" value="Gas-vesicle_GvpN"/>
</dbReference>
<evidence type="ECO:0000256" key="6">
    <source>
        <dbReference type="ARBA" id="ARBA00022840"/>
    </source>
</evidence>
<dbReference type="Gene3D" id="3.40.50.300">
    <property type="entry name" value="P-loop containing nucleotide triphosphate hydrolases"/>
    <property type="match status" value="1"/>
</dbReference>
<keyword evidence="5" id="KW-0378">Hydrolase</keyword>
<keyword evidence="12" id="KW-1185">Reference proteome</keyword>
<sequence length="315" mass="35144">MTVLKKQIKKDTKAIIQDEKTEDLLSRSLQYLKAGYPVHFTGPSGAGKTSLALALAKRRKKPIMLIHGNHELNNKDLIGDFTGYTSKKVVDNYIRSVYKRDESVTEIWKDGRLLEAVKNGYTLVYDEFTRSQPSTNNIFLSILEEGILPLYGTKMTEPFVGVHPDFAVIFTSNPEEYAGVYQTQDALLDRLITIFVDHKDSDREAQVVSEKMDIDKSEAKAITSLVAALRKECEGDNGPSLRASLMIVKLTQEEGIPIDGSHSSFQRLCIDILGHQVSRCIDTDEPLKAAEKLILEACKNMKATSGDKGESDNEQ</sequence>
<evidence type="ECO:0000256" key="4">
    <source>
        <dbReference type="ARBA" id="ARBA00022741"/>
    </source>
</evidence>
<evidence type="ECO:0000256" key="8">
    <source>
        <dbReference type="ARBA" id="ARBA00035108"/>
    </source>
</evidence>
<dbReference type="InterPro" id="IPR027417">
    <property type="entry name" value="P-loop_NTPase"/>
</dbReference>
<proteinExistence type="inferred from homology"/>
<gene>
    <name evidence="11" type="ORF">IQ19_03686</name>
</gene>
<dbReference type="AlphaFoldDB" id="A0A562JLV8"/>
<dbReference type="SUPFAM" id="SSF52540">
    <property type="entry name" value="P-loop containing nucleoside triphosphate hydrolases"/>
    <property type="match status" value="1"/>
</dbReference>
<dbReference type="SMART" id="SM00382">
    <property type="entry name" value="AAA"/>
    <property type="match status" value="1"/>
</dbReference>
<evidence type="ECO:0000256" key="5">
    <source>
        <dbReference type="ARBA" id="ARBA00022801"/>
    </source>
</evidence>
<dbReference type="GO" id="GO:0016887">
    <property type="term" value="F:ATP hydrolysis activity"/>
    <property type="evidence" value="ECO:0007669"/>
    <property type="project" value="InterPro"/>
</dbReference>
<organism evidence="11 12">
    <name type="scientific">Cytobacillus oceanisediminis</name>
    <dbReference type="NCBI Taxonomy" id="665099"/>
    <lineage>
        <taxon>Bacteria</taxon>
        <taxon>Bacillati</taxon>
        <taxon>Bacillota</taxon>
        <taxon>Bacilli</taxon>
        <taxon>Bacillales</taxon>
        <taxon>Bacillaceae</taxon>
        <taxon>Cytobacillus</taxon>
    </lineage>
</organism>
<dbReference type="OrthoDB" id="9808317at2"/>
<dbReference type="InterPro" id="IPR050764">
    <property type="entry name" value="CbbQ/NirQ/NorQ/GpvN"/>
</dbReference>
<keyword evidence="7" id="KW-0304">Gas vesicle</keyword>
<dbReference type="GO" id="GO:0031412">
    <property type="term" value="P:gas vesicle organization"/>
    <property type="evidence" value="ECO:0007669"/>
    <property type="project" value="InterPro"/>
</dbReference>
<keyword evidence="3" id="KW-0963">Cytoplasm</keyword>
<reference evidence="11 12" key="1">
    <citation type="journal article" date="2015" name="Stand. Genomic Sci.">
        <title>Genomic Encyclopedia of Bacterial and Archaeal Type Strains, Phase III: the genomes of soil and plant-associated and newly described type strains.</title>
        <authorList>
            <person name="Whitman W.B."/>
            <person name="Woyke T."/>
            <person name="Klenk H.P."/>
            <person name="Zhou Y."/>
            <person name="Lilburn T.G."/>
            <person name="Beck B.J."/>
            <person name="De Vos P."/>
            <person name="Vandamme P."/>
            <person name="Eisen J.A."/>
            <person name="Garrity G."/>
            <person name="Hugenholtz P."/>
            <person name="Kyrpides N.C."/>
        </authorList>
    </citation>
    <scope>NUCLEOTIDE SEQUENCE [LARGE SCALE GENOMIC DNA]</scope>
    <source>
        <strain evidence="11 12">CGMCC 1.10115</strain>
    </source>
</reference>
<dbReference type="Pfam" id="PF07728">
    <property type="entry name" value="AAA_5"/>
    <property type="match status" value="1"/>
</dbReference>
<dbReference type="PANTHER" id="PTHR42759">
    <property type="entry name" value="MOXR FAMILY PROTEIN"/>
    <property type="match status" value="1"/>
</dbReference>
<dbReference type="PANTHER" id="PTHR42759:SF6">
    <property type="entry name" value="REGULATORY PROTEIN-RELATED"/>
    <property type="match status" value="1"/>
</dbReference>
<name>A0A562JLV8_9BACI</name>
<keyword evidence="4" id="KW-0547">Nucleotide-binding</keyword>
<evidence type="ECO:0000256" key="9">
    <source>
        <dbReference type="ARBA" id="ARBA00049360"/>
    </source>
</evidence>
<dbReference type="GeneID" id="65404819"/>